<evidence type="ECO:0000313" key="3">
    <source>
        <dbReference type="Proteomes" id="UP000521199"/>
    </source>
</evidence>
<evidence type="ECO:0000313" key="2">
    <source>
        <dbReference type="EMBL" id="MBB5207138.1"/>
    </source>
</evidence>
<evidence type="ECO:0000256" key="1">
    <source>
        <dbReference type="SAM" id="Phobius"/>
    </source>
</evidence>
<comment type="caution">
    <text evidence="2">The sequence shown here is derived from an EMBL/GenBank/DDBJ whole genome shotgun (WGS) entry which is preliminary data.</text>
</comment>
<keyword evidence="1" id="KW-0812">Transmembrane</keyword>
<feature type="transmembrane region" description="Helical" evidence="1">
    <location>
        <begin position="104"/>
        <end position="121"/>
    </location>
</feature>
<dbReference type="RefSeq" id="WP_183959648.1">
    <property type="nucleotide sequence ID" value="NZ_JACHHP010000001.1"/>
</dbReference>
<keyword evidence="1" id="KW-0472">Membrane</keyword>
<proteinExistence type="predicted"/>
<dbReference type="AlphaFoldDB" id="A0A7W8D6F1"/>
<organism evidence="2 3">
    <name type="scientific">Chiayiivirga flava</name>
    <dbReference type="NCBI Taxonomy" id="659595"/>
    <lineage>
        <taxon>Bacteria</taxon>
        <taxon>Pseudomonadati</taxon>
        <taxon>Pseudomonadota</taxon>
        <taxon>Gammaproteobacteria</taxon>
        <taxon>Lysobacterales</taxon>
        <taxon>Lysobacteraceae</taxon>
        <taxon>Chiayiivirga</taxon>
    </lineage>
</organism>
<keyword evidence="3" id="KW-1185">Reference proteome</keyword>
<gene>
    <name evidence="2" type="ORF">HNQ52_000654</name>
</gene>
<sequence>MKRRLHLIAAVLFLLLLADQWLVWGGLGRAPAVGPAVLAAADREVSLASVHVLIGEWLVRSAGLDETAIDVAQARFAQVLPGVLANPAAALDVATARMPGSVRFGYIGAPVMLVLTALLWWRRPRSVHLVRTRR</sequence>
<reference evidence="2 3" key="1">
    <citation type="submission" date="2020-08" db="EMBL/GenBank/DDBJ databases">
        <title>Genomic Encyclopedia of Type Strains, Phase IV (KMG-IV): sequencing the most valuable type-strain genomes for metagenomic binning, comparative biology and taxonomic classification.</title>
        <authorList>
            <person name="Goeker M."/>
        </authorList>
    </citation>
    <scope>NUCLEOTIDE SEQUENCE [LARGE SCALE GENOMIC DNA]</scope>
    <source>
        <strain evidence="2 3">DSM 24163</strain>
    </source>
</reference>
<dbReference type="Proteomes" id="UP000521199">
    <property type="component" value="Unassembled WGS sequence"/>
</dbReference>
<keyword evidence="1" id="KW-1133">Transmembrane helix</keyword>
<name>A0A7W8D6F1_9GAMM</name>
<protein>
    <submittedName>
        <fullName evidence="2">Uncharacterized protein</fullName>
    </submittedName>
</protein>
<dbReference type="EMBL" id="JACHHP010000001">
    <property type="protein sequence ID" value="MBB5207138.1"/>
    <property type="molecule type" value="Genomic_DNA"/>
</dbReference>
<accession>A0A7W8D6F1</accession>